<dbReference type="InterPro" id="IPR027417">
    <property type="entry name" value="P-loop_NTPase"/>
</dbReference>
<dbReference type="GO" id="GO:0005829">
    <property type="term" value="C:cytosol"/>
    <property type="evidence" value="ECO:0007669"/>
    <property type="project" value="TreeGrafter"/>
</dbReference>
<keyword evidence="15" id="KW-1185">Reference proteome</keyword>
<dbReference type="Gene3D" id="3.40.50.300">
    <property type="entry name" value="P-loop containing nucleotide triphosphate hydrolases"/>
    <property type="match status" value="2"/>
</dbReference>
<evidence type="ECO:0000259" key="13">
    <source>
        <dbReference type="PROSITE" id="PS51217"/>
    </source>
</evidence>
<keyword evidence="7" id="KW-0413">Isomerase</keyword>
<evidence type="ECO:0000256" key="5">
    <source>
        <dbReference type="ARBA" id="ARBA00022840"/>
    </source>
</evidence>
<evidence type="ECO:0000256" key="8">
    <source>
        <dbReference type="ARBA" id="ARBA00034617"/>
    </source>
</evidence>
<protein>
    <recommendedName>
        <fullName evidence="9">DNA 3'-5' helicase</fullName>
        <ecNumber evidence="9">5.6.2.4</ecNumber>
    </recommendedName>
</protein>
<dbReference type="AlphaFoldDB" id="A0A1H9Z5L4"/>
<evidence type="ECO:0000313" key="14">
    <source>
        <dbReference type="EMBL" id="SES76837.1"/>
    </source>
</evidence>
<dbReference type="GO" id="GO:0000725">
    <property type="term" value="P:recombinational repair"/>
    <property type="evidence" value="ECO:0007669"/>
    <property type="project" value="TreeGrafter"/>
</dbReference>
<keyword evidence="6" id="KW-0238">DNA-binding</keyword>
<evidence type="ECO:0000259" key="12">
    <source>
        <dbReference type="PROSITE" id="PS51198"/>
    </source>
</evidence>
<dbReference type="InterPro" id="IPR013986">
    <property type="entry name" value="DExx_box_DNA_helicase_dom_sf"/>
</dbReference>
<comment type="similarity">
    <text evidence="1">Belongs to the helicase family. UvrD subfamily.</text>
</comment>
<evidence type="ECO:0000256" key="2">
    <source>
        <dbReference type="ARBA" id="ARBA00022741"/>
    </source>
</evidence>
<dbReference type="GO" id="GO:0003677">
    <property type="term" value="F:DNA binding"/>
    <property type="evidence" value="ECO:0007669"/>
    <property type="project" value="UniProtKB-KW"/>
</dbReference>
<dbReference type="STRING" id="237682.SAMN05421676_101402"/>
<evidence type="ECO:0000256" key="4">
    <source>
        <dbReference type="ARBA" id="ARBA00022806"/>
    </source>
</evidence>
<dbReference type="InterPro" id="IPR000212">
    <property type="entry name" value="DNA_helicase_UvrD/REP"/>
</dbReference>
<feature type="binding site" evidence="11">
    <location>
        <begin position="38"/>
        <end position="45"/>
    </location>
    <ligand>
        <name>ATP</name>
        <dbReference type="ChEBI" id="CHEBI:30616"/>
    </ligand>
</feature>
<dbReference type="Gene3D" id="1.10.10.160">
    <property type="match status" value="1"/>
</dbReference>
<evidence type="ECO:0000256" key="7">
    <source>
        <dbReference type="ARBA" id="ARBA00023235"/>
    </source>
</evidence>
<dbReference type="Pfam" id="PF13361">
    <property type="entry name" value="UvrD_C"/>
    <property type="match status" value="1"/>
</dbReference>
<feature type="domain" description="UvrD-like helicase C-terminal" evidence="13">
    <location>
        <begin position="299"/>
        <end position="561"/>
    </location>
</feature>
<sequence length="725" mass="84664">MTRGNLFFNRKNAELGVSLNEVQRQAVLRTDGPLLLLASPGSGKTTTIIMRIGYLIEAKGAIPSRIKAVTFSKAAANDMKERFQQFFPYLPPVDFSTIHSLAFQVVREYFYQKGTTYQLIEGEGKLNKKRILRGIFQSIHNEMITDDQLEELITYISYIKNRLIPEEKWASVGCNVPKAGEIMKQYEAYKTSFPDRLFVDYDDMLTIANRLLKTEQKLRIKYQQKYDYVLTDESQDTSLVQHSIIEKLVGKHHNLCVVADDDQSIYMWRAAEPQYLLDFKKVYPDATVLKMEQNYRSSKEIVNIANQFIKRNKNRYDKQMFTENPAKNQVQLTTLQDFREQSDYLVDNISHLENYRDVAILYRNHSSSIPLIDAFERARIPFYMKDPDNRFFSHWIVKDVLNFMRLAFDIRRTDIFERVYGKFHWYLSKFHMEDLKRIQNGEPVFDNLLNYTNFKDFQKIKIKKGKEIFIEMKTMNPAQAIRTIRKDLGYDDVLKDMSKRLGFNKDHLLDILNTLEEISKSVASVAEFGKRIKHLDALMASSKCNKHENAVTFSTFHSAKGLEYPKVYMIDLIDGVIPAQSDLERAKEGVYEPLEEAVRLFYVGMTRAQEYLELLTHQRKYGKKMRISRFYEDVRRIIHPSKVIEQTEEKVPIQRRTSRKSKVPVNPNAIQNIDGLQKGDLVKHRVFGSGEIISCDDGIIEIRFPKFSKQLSVKKCLEIGLLEKV</sequence>
<dbReference type="CDD" id="cd17932">
    <property type="entry name" value="DEXQc_UvrD"/>
    <property type="match status" value="1"/>
</dbReference>
<dbReference type="PROSITE" id="PS51217">
    <property type="entry name" value="UVRD_HELICASE_CTER"/>
    <property type="match status" value="1"/>
</dbReference>
<dbReference type="GO" id="GO:0033202">
    <property type="term" value="C:DNA helicase complex"/>
    <property type="evidence" value="ECO:0007669"/>
    <property type="project" value="TreeGrafter"/>
</dbReference>
<dbReference type="Gene3D" id="1.10.486.10">
    <property type="entry name" value="PCRA, domain 4"/>
    <property type="match status" value="1"/>
</dbReference>
<dbReference type="PROSITE" id="PS51198">
    <property type="entry name" value="UVRD_HELICASE_ATP_BIND"/>
    <property type="match status" value="1"/>
</dbReference>
<reference evidence="15" key="1">
    <citation type="submission" date="2016-10" db="EMBL/GenBank/DDBJ databases">
        <authorList>
            <person name="Varghese N."/>
            <person name="Submissions S."/>
        </authorList>
    </citation>
    <scope>NUCLEOTIDE SEQUENCE [LARGE SCALE GENOMIC DNA]</scope>
    <source>
        <strain evidence="15">CGMCC 1.3566</strain>
    </source>
</reference>
<evidence type="ECO:0000256" key="1">
    <source>
        <dbReference type="ARBA" id="ARBA00009922"/>
    </source>
</evidence>
<dbReference type="InterPro" id="IPR014017">
    <property type="entry name" value="DNA_helicase_UvrD-like_C"/>
</dbReference>
<dbReference type="GO" id="GO:0043138">
    <property type="term" value="F:3'-5' DNA helicase activity"/>
    <property type="evidence" value="ECO:0007669"/>
    <property type="project" value="UniProtKB-EC"/>
</dbReference>
<dbReference type="OrthoDB" id="9810135at2"/>
<organism evidence="14 15">
    <name type="scientific">Salinibacillus kushneri</name>
    <dbReference type="NCBI Taxonomy" id="237682"/>
    <lineage>
        <taxon>Bacteria</taxon>
        <taxon>Bacillati</taxon>
        <taxon>Bacillota</taxon>
        <taxon>Bacilli</taxon>
        <taxon>Bacillales</taxon>
        <taxon>Bacillaceae</taxon>
        <taxon>Salinibacillus</taxon>
    </lineage>
</organism>
<dbReference type="Pfam" id="PF00580">
    <property type="entry name" value="UvrD-helicase"/>
    <property type="match status" value="1"/>
</dbReference>
<dbReference type="Proteomes" id="UP000199095">
    <property type="component" value="Unassembled WGS sequence"/>
</dbReference>
<dbReference type="PANTHER" id="PTHR11070">
    <property type="entry name" value="UVRD / RECB / PCRA DNA HELICASE FAMILY MEMBER"/>
    <property type="match status" value="1"/>
</dbReference>
<dbReference type="EC" id="5.6.2.4" evidence="9"/>
<name>A0A1H9Z5L4_9BACI</name>
<dbReference type="InterPro" id="IPR014016">
    <property type="entry name" value="UvrD-like_ATP-bd"/>
</dbReference>
<evidence type="ECO:0000256" key="6">
    <source>
        <dbReference type="ARBA" id="ARBA00023125"/>
    </source>
</evidence>
<dbReference type="EMBL" id="FOHJ01000001">
    <property type="protein sequence ID" value="SES76837.1"/>
    <property type="molecule type" value="Genomic_DNA"/>
</dbReference>
<dbReference type="RefSeq" id="WP_093131426.1">
    <property type="nucleotide sequence ID" value="NZ_FOHJ01000001.1"/>
</dbReference>
<dbReference type="SUPFAM" id="SSF52540">
    <property type="entry name" value="P-loop containing nucleoside triphosphate hydrolases"/>
    <property type="match status" value="1"/>
</dbReference>
<evidence type="ECO:0000256" key="11">
    <source>
        <dbReference type="PROSITE-ProRule" id="PRU00560"/>
    </source>
</evidence>
<keyword evidence="5 11" id="KW-0067">ATP-binding</keyword>
<keyword evidence="3 11" id="KW-0378">Hydrolase</keyword>
<dbReference type="GO" id="GO:0005524">
    <property type="term" value="F:ATP binding"/>
    <property type="evidence" value="ECO:0007669"/>
    <property type="project" value="UniProtKB-UniRule"/>
</dbReference>
<evidence type="ECO:0000256" key="10">
    <source>
        <dbReference type="ARBA" id="ARBA00048988"/>
    </source>
</evidence>
<gene>
    <name evidence="14" type="ORF">SAMN05421676_101402</name>
</gene>
<evidence type="ECO:0000256" key="3">
    <source>
        <dbReference type="ARBA" id="ARBA00022801"/>
    </source>
</evidence>
<keyword evidence="4 11" id="KW-0347">Helicase</keyword>
<dbReference type="GO" id="GO:0016887">
    <property type="term" value="F:ATP hydrolysis activity"/>
    <property type="evidence" value="ECO:0007669"/>
    <property type="project" value="RHEA"/>
</dbReference>
<feature type="domain" description="UvrD-like helicase ATP-binding" evidence="12">
    <location>
        <begin position="17"/>
        <end position="298"/>
    </location>
</feature>
<keyword evidence="2 11" id="KW-0547">Nucleotide-binding</keyword>
<proteinExistence type="inferred from homology"/>
<accession>A0A1H9Z5L4</accession>
<dbReference type="PANTHER" id="PTHR11070:SF2">
    <property type="entry name" value="ATP-DEPENDENT DNA HELICASE SRS2"/>
    <property type="match status" value="1"/>
</dbReference>
<comment type="catalytic activity">
    <reaction evidence="8">
        <text>Couples ATP hydrolysis with the unwinding of duplex DNA by translocating in the 3'-5' direction.</text>
        <dbReference type="EC" id="5.6.2.4"/>
    </reaction>
</comment>
<evidence type="ECO:0000313" key="15">
    <source>
        <dbReference type="Proteomes" id="UP000199095"/>
    </source>
</evidence>
<evidence type="ECO:0000256" key="9">
    <source>
        <dbReference type="ARBA" id="ARBA00034808"/>
    </source>
</evidence>
<comment type="catalytic activity">
    <reaction evidence="10">
        <text>ATP + H2O = ADP + phosphate + H(+)</text>
        <dbReference type="Rhea" id="RHEA:13065"/>
        <dbReference type="ChEBI" id="CHEBI:15377"/>
        <dbReference type="ChEBI" id="CHEBI:15378"/>
        <dbReference type="ChEBI" id="CHEBI:30616"/>
        <dbReference type="ChEBI" id="CHEBI:43474"/>
        <dbReference type="ChEBI" id="CHEBI:456216"/>
        <dbReference type="EC" id="5.6.2.4"/>
    </reaction>
</comment>